<accession>A0A562VEK9</accession>
<keyword evidence="1" id="KW-1133">Transmembrane helix</keyword>
<gene>
    <name evidence="2" type="ORF">LX16_2055</name>
</gene>
<protein>
    <submittedName>
        <fullName evidence="2">Uncharacterized protein</fullName>
    </submittedName>
</protein>
<dbReference type="Proteomes" id="UP000321617">
    <property type="component" value="Unassembled WGS sequence"/>
</dbReference>
<dbReference type="AlphaFoldDB" id="A0A562VEK9"/>
<proteinExistence type="predicted"/>
<keyword evidence="1" id="KW-0472">Membrane</keyword>
<keyword evidence="1" id="KW-0812">Transmembrane</keyword>
<dbReference type="EMBL" id="VLLL01000005">
    <property type="protein sequence ID" value="TWJ16326.1"/>
    <property type="molecule type" value="Genomic_DNA"/>
</dbReference>
<organism evidence="2 3">
    <name type="scientific">Stackebrandtia albiflava</name>
    <dbReference type="NCBI Taxonomy" id="406432"/>
    <lineage>
        <taxon>Bacteria</taxon>
        <taxon>Bacillati</taxon>
        <taxon>Actinomycetota</taxon>
        <taxon>Actinomycetes</taxon>
        <taxon>Glycomycetales</taxon>
        <taxon>Glycomycetaceae</taxon>
        <taxon>Stackebrandtia</taxon>
    </lineage>
</organism>
<feature type="transmembrane region" description="Helical" evidence="1">
    <location>
        <begin position="22"/>
        <end position="45"/>
    </location>
</feature>
<name>A0A562VEK9_9ACTN</name>
<dbReference type="OrthoDB" id="3971500at2"/>
<reference evidence="2 3" key="1">
    <citation type="journal article" date="2013" name="Stand. Genomic Sci.">
        <title>Genomic Encyclopedia of Type Strains, Phase I: The one thousand microbial genomes (KMG-I) project.</title>
        <authorList>
            <person name="Kyrpides N.C."/>
            <person name="Woyke T."/>
            <person name="Eisen J.A."/>
            <person name="Garrity G."/>
            <person name="Lilburn T.G."/>
            <person name="Beck B.J."/>
            <person name="Whitman W.B."/>
            <person name="Hugenholtz P."/>
            <person name="Klenk H.P."/>
        </authorList>
    </citation>
    <scope>NUCLEOTIDE SEQUENCE [LARGE SCALE GENOMIC DNA]</scope>
    <source>
        <strain evidence="2 3">DSM 45044</strain>
    </source>
</reference>
<sequence length="247" mass="27350">MTIDSPTSAPPAPHRTHPIRELWPPLVAGILIGAILVAEIGFLLVPALQPETGRMSPALEQEHVPLEYVIVDDSEWLMHPGTRCAWPRLGSPWEDVTSDWDHPEYHNMGGQIITLSDNWGATFLVGQLNKEYVGYSGPDDLKDANEDQVDHKIENYYHDSDGNPLNPEESDVDTWRYDFGGHAGVVSVRTLTWDEPQVGDTSELLINAVIDVDGDRAVGVAIALPASQQDQYMVVMSALLQMRFVDA</sequence>
<evidence type="ECO:0000313" key="2">
    <source>
        <dbReference type="EMBL" id="TWJ16326.1"/>
    </source>
</evidence>
<keyword evidence="3" id="KW-1185">Reference proteome</keyword>
<evidence type="ECO:0000313" key="3">
    <source>
        <dbReference type="Proteomes" id="UP000321617"/>
    </source>
</evidence>
<evidence type="ECO:0000256" key="1">
    <source>
        <dbReference type="SAM" id="Phobius"/>
    </source>
</evidence>
<dbReference type="RefSeq" id="WP_147136565.1">
    <property type="nucleotide sequence ID" value="NZ_BAABIJ010000001.1"/>
</dbReference>
<comment type="caution">
    <text evidence="2">The sequence shown here is derived from an EMBL/GenBank/DDBJ whole genome shotgun (WGS) entry which is preliminary data.</text>
</comment>